<sequence length="33" mass="3745">MDSLKCLTMSSLSVFQCKLFAIYLIVDLLVFSD</sequence>
<reference evidence="2" key="1">
    <citation type="journal article" date="2021" name="Proc. Natl. Acad. Sci. U.S.A.">
        <title>A Catalog of Tens of Thousands of Viruses from Human Metagenomes Reveals Hidden Associations with Chronic Diseases.</title>
        <authorList>
            <person name="Tisza M.J."/>
            <person name="Buck C.B."/>
        </authorList>
    </citation>
    <scope>NUCLEOTIDE SEQUENCE</scope>
    <source>
        <strain evidence="2">CtG4L18</strain>
    </source>
</reference>
<proteinExistence type="predicted"/>
<keyword evidence="1" id="KW-1133">Transmembrane helix</keyword>
<keyword evidence="1" id="KW-0472">Membrane</keyword>
<evidence type="ECO:0000313" key="2">
    <source>
        <dbReference type="EMBL" id="DAF96180.1"/>
    </source>
</evidence>
<keyword evidence="1" id="KW-0812">Transmembrane</keyword>
<organism evidence="2">
    <name type="scientific">Podoviridae sp. ctG4L18</name>
    <dbReference type="NCBI Taxonomy" id="2825234"/>
    <lineage>
        <taxon>Viruses</taxon>
        <taxon>Duplodnaviria</taxon>
        <taxon>Heunggongvirae</taxon>
        <taxon>Uroviricota</taxon>
        <taxon>Caudoviricetes</taxon>
    </lineage>
</organism>
<protein>
    <submittedName>
        <fullName evidence="2">Uncharacterized protein</fullName>
    </submittedName>
</protein>
<name>A0A8S5UP32_9CAUD</name>
<accession>A0A8S5UP32</accession>
<dbReference type="EMBL" id="BK016114">
    <property type="protein sequence ID" value="DAF96180.1"/>
    <property type="molecule type" value="Genomic_DNA"/>
</dbReference>
<evidence type="ECO:0000256" key="1">
    <source>
        <dbReference type="SAM" id="Phobius"/>
    </source>
</evidence>
<feature type="transmembrane region" description="Helical" evidence="1">
    <location>
        <begin position="12"/>
        <end position="31"/>
    </location>
</feature>